<organism evidence="2 3">
    <name type="scientific">Flavobacterium caseinilyticum</name>
    <dbReference type="NCBI Taxonomy" id="2541732"/>
    <lineage>
        <taxon>Bacteria</taxon>
        <taxon>Pseudomonadati</taxon>
        <taxon>Bacteroidota</taxon>
        <taxon>Flavobacteriia</taxon>
        <taxon>Flavobacteriales</taxon>
        <taxon>Flavobacteriaceae</taxon>
        <taxon>Flavobacterium</taxon>
    </lineage>
</organism>
<gene>
    <name evidence="2" type="ORF">E0F89_14065</name>
</gene>
<dbReference type="Gene3D" id="1.25.40.10">
    <property type="entry name" value="Tetratricopeptide repeat domain"/>
    <property type="match status" value="1"/>
</dbReference>
<evidence type="ECO:0000256" key="1">
    <source>
        <dbReference type="SAM" id="Phobius"/>
    </source>
</evidence>
<dbReference type="SUPFAM" id="SSF81901">
    <property type="entry name" value="HCP-like"/>
    <property type="match status" value="1"/>
</dbReference>
<name>A0A4R5ANR9_9FLAO</name>
<sequence length="331" mass="38526">MSGRKKISFEDWEEEQENVPETINCIDQSVQNVSDTLHKEEHATTKKLDLLEQARCSEQEKKIKLAWILERLLAHKEVQQTANNLDVLLKQARCYEQERKFELAYIYFNKAFDVSKDTNHIKEANRVKSIQNTNKNHPNEVKSTTNKLDGILSQESCYEKEKKIELAYVSQKKTYENAVTGIKSNYGGDLKAIQDFKTLISQGFAVADCCYKLGHYYTYSLNNFSYTDAKMYLEKANLLTSNDSKILETLKFCETKNEAKILETLNFCEAKKEKEREKERADYIFGLTVIFILTITILFCYFYWGKFGWWSLTSIPIDIIILAYLSPSDDK</sequence>
<dbReference type="Proteomes" id="UP000295278">
    <property type="component" value="Unassembled WGS sequence"/>
</dbReference>
<protein>
    <recommendedName>
        <fullName evidence="4">Tetratricopeptide repeat protein</fullName>
    </recommendedName>
</protein>
<evidence type="ECO:0008006" key="4">
    <source>
        <dbReference type="Google" id="ProtNLM"/>
    </source>
</evidence>
<dbReference type="RefSeq" id="WP_131910414.1">
    <property type="nucleotide sequence ID" value="NZ_SMFM01000008.1"/>
</dbReference>
<keyword evidence="1" id="KW-1133">Transmembrane helix</keyword>
<dbReference type="InterPro" id="IPR011990">
    <property type="entry name" value="TPR-like_helical_dom_sf"/>
</dbReference>
<feature type="transmembrane region" description="Helical" evidence="1">
    <location>
        <begin position="281"/>
        <end position="304"/>
    </location>
</feature>
<keyword evidence="1" id="KW-0472">Membrane</keyword>
<keyword evidence="1" id="KW-0812">Transmembrane</keyword>
<evidence type="ECO:0000313" key="2">
    <source>
        <dbReference type="EMBL" id="TDD74628.1"/>
    </source>
</evidence>
<keyword evidence="3" id="KW-1185">Reference proteome</keyword>
<proteinExistence type="predicted"/>
<reference evidence="2 3" key="1">
    <citation type="submission" date="2019-03" db="EMBL/GenBank/DDBJ databases">
        <title>Flavobacterium AT-3-2 sp. nov., isolated from arctic soil.</title>
        <authorList>
            <person name="Chaudhary D.K."/>
        </authorList>
    </citation>
    <scope>NUCLEOTIDE SEQUENCE [LARGE SCALE GENOMIC DNA]</scope>
    <source>
        <strain evidence="2 3">AT-3-2</strain>
    </source>
</reference>
<dbReference type="EMBL" id="SMFM01000008">
    <property type="protein sequence ID" value="TDD74628.1"/>
    <property type="molecule type" value="Genomic_DNA"/>
</dbReference>
<accession>A0A4R5ANR9</accession>
<comment type="caution">
    <text evidence="2">The sequence shown here is derived from an EMBL/GenBank/DDBJ whole genome shotgun (WGS) entry which is preliminary data.</text>
</comment>
<evidence type="ECO:0000313" key="3">
    <source>
        <dbReference type="Proteomes" id="UP000295278"/>
    </source>
</evidence>
<dbReference type="AlphaFoldDB" id="A0A4R5ANR9"/>